<keyword evidence="3" id="KW-1185">Reference proteome</keyword>
<dbReference type="Gene3D" id="3.40.710.10">
    <property type="entry name" value="DD-peptidase/beta-lactamase superfamily"/>
    <property type="match status" value="1"/>
</dbReference>
<dbReference type="PANTHER" id="PTHR43283:SF14">
    <property type="entry name" value="BLL8153 PROTEIN"/>
    <property type="match status" value="1"/>
</dbReference>
<evidence type="ECO:0000313" key="2">
    <source>
        <dbReference type="EMBL" id="SDW46444.1"/>
    </source>
</evidence>
<dbReference type="SUPFAM" id="SSF56601">
    <property type="entry name" value="beta-lactamase/transpeptidase-like"/>
    <property type="match status" value="1"/>
</dbReference>
<dbReference type="InterPro" id="IPR001466">
    <property type="entry name" value="Beta-lactam-related"/>
</dbReference>
<organism evidence="2 3">
    <name type="scientific">Hydrobacter penzbergensis</name>
    <dbReference type="NCBI Taxonomy" id="1235997"/>
    <lineage>
        <taxon>Bacteria</taxon>
        <taxon>Pseudomonadati</taxon>
        <taxon>Bacteroidota</taxon>
        <taxon>Chitinophagia</taxon>
        <taxon>Chitinophagales</taxon>
        <taxon>Chitinophagaceae</taxon>
        <taxon>Hydrobacter</taxon>
    </lineage>
</organism>
<dbReference type="Pfam" id="PF00144">
    <property type="entry name" value="Beta-lactamase"/>
    <property type="match status" value="1"/>
</dbReference>
<evidence type="ECO:0000313" key="3">
    <source>
        <dbReference type="Proteomes" id="UP000198711"/>
    </source>
</evidence>
<dbReference type="InterPro" id="IPR012338">
    <property type="entry name" value="Beta-lactam/transpept-like"/>
</dbReference>
<accession>A0A8X8LCU1</accession>
<feature type="domain" description="Beta-lactamase-related" evidence="1">
    <location>
        <begin position="83"/>
        <end position="352"/>
    </location>
</feature>
<dbReference type="PANTHER" id="PTHR43283">
    <property type="entry name" value="BETA-LACTAMASE-RELATED"/>
    <property type="match status" value="1"/>
</dbReference>
<dbReference type="Proteomes" id="UP000198711">
    <property type="component" value="Unassembled WGS sequence"/>
</dbReference>
<dbReference type="RefSeq" id="WP_092722508.1">
    <property type="nucleotide sequence ID" value="NZ_FNNO01000003.1"/>
</dbReference>
<sequence length="377" mass="42275">MKKILKRIVLSLFGLIAIFSAYAWISGKTYLFKAVWYNFANIDDYKIFSNTTVGTGIPQPWHNAVNYNKISYPDSLNQLLEDLGSVGLLLIRNDSVAFEKYWDGYSDSSLSGSFSMAKSITSLLIGVALKEGAIKSLQEPVGHYLPEFNTGIKARVKIIDLLTMSSGSDFDESYWNPLSVTTDLYYGSDAYKTAVNVKMVQEPGTLHRYKSGDTQLLGLVLEKATGQSLGSYAAVKLWQPLGAEHPALWSTDHENGHAKAYCCFNSNTRDFARIGQLMLDSGKWKGVRIIDSDYYAASIKACGITDTRGKPCDYYGYQWWIDPLHPDIFYARGILGQYIIVIPSKKTIIVRLGKMTSMTREHTVPKEVRWLINWGLS</sequence>
<gene>
    <name evidence="2" type="ORF">SAMN05444410_10327</name>
</gene>
<protein>
    <submittedName>
        <fullName evidence="2">CubicO group peptidase, beta-lactamase class C family</fullName>
    </submittedName>
</protein>
<dbReference type="InterPro" id="IPR050789">
    <property type="entry name" value="Diverse_Enzym_Activities"/>
</dbReference>
<dbReference type="AlphaFoldDB" id="A0A8X8LCU1"/>
<proteinExistence type="predicted"/>
<reference evidence="2 3" key="1">
    <citation type="submission" date="2016-10" db="EMBL/GenBank/DDBJ databases">
        <authorList>
            <person name="Varghese N."/>
            <person name="Submissions S."/>
        </authorList>
    </citation>
    <scope>NUCLEOTIDE SEQUENCE [LARGE SCALE GENOMIC DNA]</scope>
    <source>
        <strain evidence="2 3">DSM 25353</strain>
    </source>
</reference>
<dbReference type="EMBL" id="FNNO01000003">
    <property type="protein sequence ID" value="SDW46444.1"/>
    <property type="molecule type" value="Genomic_DNA"/>
</dbReference>
<name>A0A8X8LCU1_9BACT</name>
<evidence type="ECO:0000259" key="1">
    <source>
        <dbReference type="Pfam" id="PF00144"/>
    </source>
</evidence>
<comment type="caution">
    <text evidence="2">The sequence shown here is derived from an EMBL/GenBank/DDBJ whole genome shotgun (WGS) entry which is preliminary data.</text>
</comment>